<dbReference type="PANTHER" id="PTHR28259">
    <property type="entry name" value="FLUORIDE EXPORT PROTEIN 1-RELATED"/>
    <property type="match status" value="1"/>
</dbReference>
<evidence type="ECO:0000313" key="12">
    <source>
        <dbReference type="EMBL" id="SFP05622.1"/>
    </source>
</evidence>
<keyword evidence="11" id="KW-0915">Sodium</keyword>
<dbReference type="GO" id="GO:0046872">
    <property type="term" value="F:metal ion binding"/>
    <property type="evidence" value="ECO:0007669"/>
    <property type="project" value="UniProtKB-KW"/>
</dbReference>
<keyword evidence="3" id="KW-0997">Cell inner membrane</keyword>
<comment type="function">
    <text evidence="11">Fluoride-specific ion channel. Important for reducing fluoride concentration in the cell, thus reducing its toxicity.</text>
</comment>
<dbReference type="STRING" id="223786.SAMN05216234_10548"/>
<keyword evidence="5 11" id="KW-1133">Transmembrane helix</keyword>
<feature type="transmembrane region" description="Helical" evidence="11">
    <location>
        <begin position="30"/>
        <end position="55"/>
    </location>
</feature>
<evidence type="ECO:0000256" key="2">
    <source>
        <dbReference type="ARBA" id="ARBA00022475"/>
    </source>
</evidence>
<keyword evidence="11" id="KW-0813">Transport</keyword>
<dbReference type="EMBL" id="FOXB01000005">
    <property type="protein sequence ID" value="SFP05622.1"/>
    <property type="molecule type" value="Genomic_DNA"/>
</dbReference>
<gene>
    <name evidence="11" type="primary">fluC</name>
    <name evidence="11" type="synonym">crcB</name>
    <name evidence="12" type="ORF">SAMN05216234_10548</name>
</gene>
<comment type="subcellular location">
    <subcellularLocation>
        <location evidence="1 11">Cell membrane</location>
        <topology evidence="1 11">Multi-pass membrane protein</topology>
    </subcellularLocation>
</comment>
<dbReference type="NCBIfam" id="TIGR00494">
    <property type="entry name" value="crcB"/>
    <property type="match status" value="1"/>
</dbReference>
<evidence type="ECO:0000256" key="6">
    <source>
        <dbReference type="ARBA" id="ARBA00023065"/>
    </source>
</evidence>
<evidence type="ECO:0000256" key="4">
    <source>
        <dbReference type="ARBA" id="ARBA00022692"/>
    </source>
</evidence>
<dbReference type="OrthoDB" id="9806299at2"/>
<evidence type="ECO:0000256" key="10">
    <source>
        <dbReference type="ARBA" id="ARBA00035585"/>
    </source>
</evidence>
<comment type="activity regulation">
    <text evidence="11">Na(+) is not transported, but it plays an essential structural role and its presence is essential for fluoride channel function.</text>
</comment>
<feature type="transmembrane region" description="Helical" evidence="11">
    <location>
        <begin position="99"/>
        <end position="121"/>
    </location>
</feature>
<dbReference type="GO" id="GO:0005886">
    <property type="term" value="C:plasma membrane"/>
    <property type="evidence" value="ECO:0007669"/>
    <property type="project" value="UniProtKB-SubCell"/>
</dbReference>
<evidence type="ECO:0000256" key="1">
    <source>
        <dbReference type="ARBA" id="ARBA00004651"/>
    </source>
</evidence>
<keyword evidence="4 11" id="KW-0812">Transmembrane</keyword>
<feature type="binding site" evidence="11">
    <location>
        <position position="75"/>
    </location>
    <ligand>
        <name>Na(+)</name>
        <dbReference type="ChEBI" id="CHEBI:29101"/>
        <note>structural</note>
    </ligand>
</feature>
<dbReference type="InterPro" id="IPR003691">
    <property type="entry name" value="FluC"/>
</dbReference>
<dbReference type="GO" id="GO:0062054">
    <property type="term" value="F:fluoride channel activity"/>
    <property type="evidence" value="ECO:0007669"/>
    <property type="project" value="UniProtKB-UniRule"/>
</dbReference>
<proteinExistence type="inferred from homology"/>
<evidence type="ECO:0000256" key="9">
    <source>
        <dbReference type="ARBA" id="ARBA00035120"/>
    </source>
</evidence>
<dbReference type="HAMAP" id="MF_00454">
    <property type="entry name" value="FluC"/>
    <property type="match status" value="1"/>
</dbReference>
<comment type="catalytic activity">
    <reaction evidence="10">
        <text>fluoride(in) = fluoride(out)</text>
        <dbReference type="Rhea" id="RHEA:76159"/>
        <dbReference type="ChEBI" id="CHEBI:17051"/>
    </reaction>
    <physiologicalReaction direction="left-to-right" evidence="10">
        <dbReference type="Rhea" id="RHEA:76160"/>
    </physiologicalReaction>
</comment>
<sequence length="126" mass="13789">MQLSLLLAIGTGGFIGAILRFTISTWIQKLFSPLFPIGTLTVNILGSFIIGFMALYFENVISPHQKALIITGMLGALTTFSTFSLETVTMLQEGLWGRAFANITLNTFLCILATTIGMTLFKRIYG</sequence>
<dbReference type="Proteomes" id="UP000199227">
    <property type="component" value="Unassembled WGS sequence"/>
</dbReference>
<keyword evidence="13" id="KW-1185">Reference proteome</keyword>
<evidence type="ECO:0000256" key="11">
    <source>
        <dbReference type="HAMAP-Rule" id="MF_00454"/>
    </source>
</evidence>
<keyword evidence="7 11" id="KW-0472">Membrane</keyword>
<reference evidence="12 13" key="1">
    <citation type="submission" date="2016-10" db="EMBL/GenBank/DDBJ databases">
        <authorList>
            <person name="de Groot N.N."/>
        </authorList>
    </citation>
    <scope>NUCLEOTIDE SEQUENCE [LARGE SCALE GENOMIC DNA]</scope>
    <source>
        <strain evidence="12 13">EP1-55-1</strain>
    </source>
</reference>
<accession>A0A1I5M7P0</accession>
<evidence type="ECO:0000256" key="3">
    <source>
        <dbReference type="ARBA" id="ARBA00022519"/>
    </source>
</evidence>
<evidence type="ECO:0000256" key="8">
    <source>
        <dbReference type="ARBA" id="ARBA00023303"/>
    </source>
</evidence>
<dbReference type="GO" id="GO:0140114">
    <property type="term" value="P:cellular detoxification of fluoride"/>
    <property type="evidence" value="ECO:0007669"/>
    <property type="project" value="UniProtKB-UniRule"/>
</dbReference>
<evidence type="ECO:0000256" key="5">
    <source>
        <dbReference type="ARBA" id="ARBA00022989"/>
    </source>
</evidence>
<dbReference type="RefSeq" id="WP_092911004.1">
    <property type="nucleotide sequence ID" value="NZ_FOXB01000005.1"/>
</dbReference>
<keyword evidence="8 11" id="KW-0407">Ion channel</keyword>
<dbReference type="PANTHER" id="PTHR28259:SF1">
    <property type="entry name" value="FLUORIDE EXPORT PROTEIN 1-RELATED"/>
    <property type="match status" value="1"/>
</dbReference>
<keyword evidence="2 11" id="KW-1003">Cell membrane</keyword>
<feature type="binding site" evidence="11">
    <location>
        <position position="78"/>
    </location>
    <ligand>
        <name>Na(+)</name>
        <dbReference type="ChEBI" id="CHEBI:29101"/>
        <note>structural</note>
    </ligand>
</feature>
<evidence type="ECO:0000313" key="13">
    <source>
        <dbReference type="Proteomes" id="UP000199227"/>
    </source>
</evidence>
<feature type="transmembrane region" description="Helical" evidence="11">
    <location>
        <begin position="67"/>
        <end position="87"/>
    </location>
</feature>
<protein>
    <recommendedName>
        <fullName evidence="11">Fluoride-specific ion channel FluC</fullName>
    </recommendedName>
</protein>
<name>A0A1I5M7P0_9BACT</name>
<dbReference type="Pfam" id="PF02537">
    <property type="entry name" value="CRCB"/>
    <property type="match status" value="1"/>
</dbReference>
<dbReference type="AlphaFoldDB" id="A0A1I5M7P0"/>
<organism evidence="12 13">
    <name type="scientific">Hydrogenimonas thermophila</name>
    <dbReference type="NCBI Taxonomy" id="223786"/>
    <lineage>
        <taxon>Bacteria</taxon>
        <taxon>Pseudomonadati</taxon>
        <taxon>Campylobacterota</taxon>
        <taxon>Epsilonproteobacteria</taxon>
        <taxon>Campylobacterales</taxon>
        <taxon>Hydrogenimonadaceae</taxon>
        <taxon>Hydrogenimonas</taxon>
    </lineage>
</organism>
<keyword evidence="11" id="KW-0479">Metal-binding</keyword>
<keyword evidence="6 11" id="KW-0406">Ion transport</keyword>
<evidence type="ECO:0000256" key="7">
    <source>
        <dbReference type="ARBA" id="ARBA00023136"/>
    </source>
</evidence>
<comment type="similarity">
    <text evidence="9 11">Belongs to the fluoride channel Fluc/FEX (TC 1.A.43) family.</text>
</comment>